<protein>
    <recommendedName>
        <fullName evidence="1">Amidohydrolase-related domain-containing protein</fullName>
    </recommendedName>
</protein>
<evidence type="ECO:0000259" key="1">
    <source>
        <dbReference type="Pfam" id="PF04909"/>
    </source>
</evidence>
<comment type="caution">
    <text evidence="2">The sequence shown here is derived from an EMBL/GenBank/DDBJ whole genome shotgun (WGS) entry which is preliminary data.</text>
</comment>
<name>A0A1Q8CLV4_9PSEU</name>
<gene>
    <name evidence="2" type="ORF">BU204_22085</name>
</gene>
<dbReference type="OrthoDB" id="8244441at2"/>
<dbReference type="Proteomes" id="UP000185596">
    <property type="component" value="Unassembled WGS sequence"/>
</dbReference>
<dbReference type="InterPro" id="IPR006680">
    <property type="entry name" value="Amidohydro-rel"/>
</dbReference>
<dbReference type="RefSeq" id="WP_075127638.1">
    <property type="nucleotide sequence ID" value="NZ_MSIE01000042.1"/>
</dbReference>
<dbReference type="Pfam" id="PF04909">
    <property type="entry name" value="Amidohydro_2"/>
    <property type="match status" value="1"/>
</dbReference>
<evidence type="ECO:0000313" key="3">
    <source>
        <dbReference type="Proteomes" id="UP000185596"/>
    </source>
</evidence>
<dbReference type="PANTHER" id="PTHR43383:SF2">
    <property type="entry name" value="AMIDOHYDROLASE 2 FAMILY PROTEIN"/>
    <property type="match status" value="1"/>
</dbReference>
<evidence type="ECO:0000313" key="2">
    <source>
        <dbReference type="EMBL" id="OLF15337.1"/>
    </source>
</evidence>
<dbReference type="AlphaFoldDB" id="A0A1Q8CLV4"/>
<dbReference type="GO" id="GO:0016787">
    <property type="term" value="F:hydrolase activity"/>
    <property type="evidence" value="ECO:0007669"/>
    <property type="project" value="InterPro"/>
</dbReference>
<dbReference type="STRING" id="1912961.BU204_22085"/>
<reference evidence="2 3" key="1">
    <citation type="submission" date="2016-12" db="EMBL/GenBank/DDBJ databases">
        <title>The draft genome sequence of Actinophytocola sp. 11-183.</title>
        <authorList>
            <person name="Wang W."/>
            <person name="Yuan L."/>
        </authorList>
    </citation>
    <scope>NUCLEOTIDE SEQUENCE [LARGE SCALE GENOMIC DNA]</scope>
    <source>
        <strain evidence="2 3">11-183</strain>
    </source>
</reference>
<dbReference type="Gene3D" id="3.20.20.140">
    <property type="entry name" value="Metal-dependent hydrolases"/>
    <property type="match status" value="1"/>
</dbReference>
<organism evidence="2 3">
    <name type="scientific">Actinophytocola xanthii</name>
    <dbReference type="NCBI Taxonomy" id="1912961"/>
    <lineage>
        <taxon>Bacteria</taxon>
        <taxon>Bacillati</taxon>
        <taxon>Actinomycetota</taxon>
        <taxon>Actinomycetes</taxon>
        <taxon>Pseudonocardiales</taxon>
        <taxon>Pseudonocardiaceae</taxon>
    </lineage>
</organism>
<dbReference type="PANTHER" id="PTHR43383">
    <property type="entry name" value="NODULIN 6"/>
    <property type="match status" value="1"/>
</dbReference>
<dbReference type="InterPro" id="IPR032466">
    <property type="entry name" value="Metal_Hydrolase"/>
</dbReference>
<keyword evidence="3" id="KW-1185">Reference proteome</keyword>
<accession>A0A1Q8CLV4</accession>
<dbReference type="SUPFAM" id="SSF51556">
    <property type="entry name" value="Metallo-dependent hydrolases"/>
    <property type="match status" value="1"/>
</dbReference>
<proteinExistence type="predicted"/>
<dbReference type="EMBL" id="MSIE01000042">
    <property type="protein sequence ID" value="OLF15337.1"/>
    <property type="molecule type" value="Genomic_DNA"/>
</dbReference>
<feature type="domain" description="Amidohydrolase-related" evidence="1">
    <location>
        <begin position="145"/>
        <end position="363"/>
    </location>
</feature>
<sequence length="373" mass="40719">MAVTDEVPLIDQHCHAVLARDPDRDEFAGGLTEAAAAGTRDRWHSSLGLAVRRWCAPVLDLPAHAAPEDYLDRRAELGWREVTDRLLRATGVERWFVDTGYAPSPGLEPGEVCGAGHEVVRVEQVMEGVAGRPDSPAAVLDAFRDELRDRAAGAVALKTVVAYRSGLDVPGECPSDRDAEQAAQAWLRSGGTRLTDPVLHAWTIHEAIRVGAELGLPLQFHTGFGDDDLDLREVDPLLLTDFLRCTRDSGAAVVLLHCWPFHRNAAYLAHVFDHVSVDIGLTLPYVGVRADDVLGEALELAPFDSVLYSSDGNVLPELHHLGAVLWRHHFGRLLDSWLAEDVLDVDTAERLAFGVGAENAARLHPRLGRPTAR</sequence>